<proteinExistence type="predicted"/>
<organism evidence="1 2">
    <name type="scientific">Parathielavia appendiculata</name>
    <dbReference type="NCBI Taxonomy" id="2587402"/>
    <lineage>
        <taxon>Eukaryota</taxon>
        <taxon>Fungi</taxon>
        <taxon>Dikarya</taxon>
        <taxon>Ascomycota</taxon>
        <taxon>Pezizomycotina</taxon>
        <taxon>Sordariomycetes</taxon>
        <taxon>Sordariomycetidae</taxon>
        <taxon>Sordariales</taxon>
        <taxon>Chaetomiaceae</taxon>
        <taxon>Parathielavia</taxon>
    </lineage>
</organism>
<name>A0AAN6U7M0_9PEZI</name>
<dbReference type="EMBL" id="MU853224">
    <property type="protein sequence ID" value="KAK4127649.1"/>
    <property type="molecule type" value="Genomic_DNA"/>
</dbReference>
<evidence type="ECO:0000313" key="1">
    <source>
        <dbReference type="EMBL" id="KAK4127649.1"/>
    </source>
</evidence>
<reference evidence="1" key="1">
    <citation type="journal article" date="2023" name="Mol. Phylogenet. Evol.">
        <title>Genome-scale phylogeny and comparative genomics of the fungal order Sordariales.</title>
        <authorList>
            <person name="Hensen N."/>
            <person name="Bonometti L."/>
            <person name="Westerberg I."/>
            <person name="Brannstrom I.O."/>
            <person name="Guillou S."/>
            <person name="Cros-Aarteil S."/>
            <person name="Calhoun S."/>
            <person name="Haridas S."/>
            <person name="Kuo A."/>
            <person name="Mondo S."/>
            <person name="Pangilinan J."/>
            <person name="Riley R."/>
            <person name="LaButti K."/>
            <person name="Andreopoulos B."/>
            <person name="Lipzen A."/>
            <person name="Chen C."/>
            <person name="Yan M."/>
            <person name="Daum C."/>
            <person name="Ng V."/>
            <person name="Clum A."/>
            <person name="Steindorff A."/>
            <person name="Ohm R.A."/>
            <person name="Martin F."/>
            <person name="Silar P."/>
            <person name="Natvig D.O."/>
            <person name="Lalanne C."/>
            <person name="Gautier V."/>
            <person name="Ament-Velasquez S.L."/>
            <person name="Kruys A."/>
            <person name="Hutchinson M.I."/>
            <person name="Powell A.J."/>
            <person name="Barry K."/>
            <person name="Miller A.N."/>
            <person name="Grigoriev I.V."/>
            <person name="Debuchy R."/>
            <person name="Gladieux P."/>
            <person name="Hiltunen Thoren M."/>
            <person name="Johannesson H."/>
        </authorList>
    </citation>
    <scope>NUCLEOTIDE SEQUENCE</scope>
    <source>
        <strain evidence="1">CBS 731.68</strain>
    </source>
</reference>
<protein>
    <submittedName>
        <fullName evidence="1">Uncharacterized protein</fullName>
    </submittedName>
</protein>
<sequence>MQSFNLAVGNFILECCLLTGQEQRHCPGESPSLTKRRDKQAGTPLFRYFHLCYGRNTQRTKKTSRHILSVKPFKVRRTDMTRLSLGRNGAQPTSDRQQDTFIRGAVYYQRWRDHREGLEAIEAITVTASTSTIAMECMDTAMAMSLAGIRAAAGTTAVSRIGMETEKALVRTTAMVGIKPAATSAT</sequence>
<dbReference type="RefSeq" id="XP_062651420.1">
    <property type="nucleotide sequence ID" value="XM_062786284.1"/>
</dbReference>
<dbReference type="Proteomes" id="UP001302602">
    <property type="component" value="Unassembled WGS sequence"/>
</dbReference>
<accession>A0AAN6U7M0</accession>
<dbReference type="GeneID" id="87823050"/>
<evidence type="ECO:0000313" key="2">
    <source>
        <dbReference type="Proteomes" id="UP001302602"/>
    </source>
</evidence>
<dbReference type="AlphaFoldDB" id="A0AAN6U7M0"/>
<reference evidence="1" key="2">
    <citation type="submission" date="2023-05" db="EMBL/GenBank/DDBJ databases">
        <authorList>
            <consortium name="Lawrence Berkeley National Laboratory"/>
            <person name="Steindorff A."/>
            <person name="Hensen N."/>
            <person name="Bonometti L."/>
            <person name="Westerberg I."/>
            <person name="Brannstrom I.O."/>
            <person name="Guillou S."/>
            <person name="Cros-Aarteil S."/>
            <person name="Calhoun S."/>
            <person name="Haridas S."/>
            <person name="Kuo A."/>
            <person name="Mondo S."/>
            <person name="Pangilinan J."/>
            <person name="Riley R."/>
            <person name="Labutti K."/>
            <person name="Andreopoulos B."/>
            <person name="Lipzen A."/>
            <person name="Chen C."/>
            <person name="Yanf M."/>
            <person name="Daum C."/>
            <person name="Ng V."/>
            <person name="Clum A."/>
            <person name="Ohm R."/>
            <person name="Martin F."/>
            <person name="Silar P."/>
            <person name="Natvig D."/>
            <person name="Lalanne C."/>
            <person name="Gautier V."/>
            <person name="Ament-Velasquez S.L."/>
            <person name="Kruys A."/>
            <person name="Hutchinson M.I."/>
            <person name="Powell A.J."/>
            <person name="Barry K."/>
            <person name="Miller A.N."/>
            <person name="Grigoriev I.V."/>
            <person name="Debuchy R."/>
            <person name="Gladieux P."/>
            <person name="Thoren M.H."/>
            <person name="Johannesson H."/>
        </authorList>
    </citation>
    <scope>NUCLEOTIDE SEQUENCE</scope>
    <source>
        <strain evidence="1">CBS 731.68</strain>
    </source>
</reference>
<gene>
    <name evidence="1" type="ORF">N657DRAFT_221102</name>
</gene>
<comment type="caution">
    <text evidence="1">The sequence shown here is derived from an EMBL/GenBank/DDBJ whole genome shotgun (WGS) entry which is preliminary data.</text>
</comment>
<keyword evidence="2" id="KW-1185">Reference proteome</keyword>